<gene>
    <name evidence="2" type="primary">Contig16256.g17317</name>
    <name evidence="2" type="ORF">STYLEM_8963</name>
</gene>
<feature type="region of interest" description="Disordered" evidence="1">
    <location>
        <begin position="560"/>
        <end position="581"/>
    </location>
</feature>
<feature type="region of interest" description="Disordered" evidence="1">
    <location>
        <begin position="635"/>
        <end position="658"/>
    </location>
</feature>
<feature type="compositionally biased region" description="Polar residues" evidence="1">
    <location>
        <begin position="249"/>
        <end position="267"/>
    </location>
</feature>
<protein>
    <submittedName>
        <fullName evidence="2">Uncharacterized protein</fullName>
    </submittedName>
</protein>
<evidence type="ECO:0000313" key="2">
    <source>
        <dbReference type="EMBL" id="CDW79971.1"/>
    </source>
</evidence>
<evidence type="ECO:0000256" key="1">
    <source>
        <dbReference type="SAM" id="MobiDB-lite"/>
    </source>
</evidence>
<keyword evidence="3" id="KW-1185">Reference proteome</keyword>
<feature type="region of interest" description="Disordered" evidence="1">
    <location>
        <begin position="731"/>
        <end position="759"/>
    </location>
</feature>
<accession>A0A078ADR0</accession>
<reference evidence="2 3" key="1">
    <citation type="submission" date="2014-06" db="EMBL/GenBank/DDBJ databases">
        <authorList>
            <person name="Swart Estienne"/>
        </authorList>
    </citation>
    <scope>NUCLEOTIDE SEQUENCE [LARGE SCALE GENOMIC DNA]</scope>
    <source>
        <strain evidence="2 3">130c</strain>
    </source>
</reference>
<evidence type="ECO:0000313" key="3">
    <source>
        <dbReference type="Proteomes" id="UP000039865"/>
    </source>
</evidence>
<feature type="compositionally biased region" description="Polar residues" evidence="1">
    <location>
        <begin position="746"/>
        <end position="759"/>
    </location>
</feature>
<dbReference type="AlphaFoldDB" id="A0A078ADR0"/>
<feature type="region of interest" description="Disordered" evidence="1">
    <location>
        <begin position="216"/>
        <end position="271"/>
    </location>
</feature>
<organism evidence="2 3">
    <name type="scientific">Stylonychia lemnae</name>
    <name type="common">Ciliate</name>
    <dbReference type="NCBI Taxonomy" id="5949"/>
    <lineage>
        <taxon>Eukaryota</taxon>
        <taxon>Sar</taxon>
        <taxon>Alveolata</taxon>
        <taxon>Ciliophora</taxon>
        <taxon>Intramacronucleata</taxon>
        <taxon>Spirotrichea</taxon>
        <taxon>Stichotrichia</taxon>
        <taxon>Sporadotrichida</taxon>
        <taxon>Oxytrichidae</taxon>
        <taxon>Stylonychinae</taxon>
        <taxon>Stylonychia</taxon>
    </lineage>
</organism>
<dbReference type="InParanoid" id="A0A078ADR0"/>
<sequence length="836" mass="96845">MDPLVASLKNQVITNLYGTSSNLKVEQLQEQIDNFDGLLDMVQNRDEFSLNSINNKTAYAVMNGSQFEDSLIENNSKNQLSNKFKKKKDYNQKNLKTITSNNDQNRDDEDQGLTSEHYIPGKKLPQIVVKNQSLKNDTSGDIRSYKSTRPNNQVKFSQILEDDVADKQAKYTENIPDQSQDQITDNAKYSYYINDQEETPFSKYVKSMSSQSQNTYIAPFSMKGRSKDKEDQQILDDSSSNSKDKLEEQLNSGVDKSLSQAIDQNDNNQEDPYLYYIEEDNDKSLCMEDQLIEQKISSTFDNAIDQDEQEEEILQPSSMMESPDQKIQYTTLDNQQEELKVEDSPDKVNKQQQSPNDIDQSQLVENSNAEQVLQKTQDQRVSVFGNYEQQVENQIEYQQLPEVNDDIENCFNQQEEFDEQLQVNKQESQVKFEKQASFGAILDEQQINDQENENLALNQKIAAEYIKQLFQSAKEKFDAQFKVQKIQTVKIKQKRVQKSGTLLLEGASQQAPTNDMQDQQIVVMEESKQEFHDQSQEIQMNESQSYQQIEQVLQKQESTRQVQQTTQEEAQINDVSNQASHKGAIELNNDDKIEQEEEKGQDQFLLEDDLQQTQVADQNQEQFQSQIHIQDQFCQQESQQEDIDGDKQNFIQDDPSNDEQVSKIYMKEIIEQNVAIRNIDLNDSKQSQTEHFDQYVTVQDIKQLTQMSSVEIEGQEVHTFVQQENNQMNSLPNMEYLDNAPEIDFNPQQSQQNQTDRNSYQQIITSQNQHQDMSHQQESNVNMNQEEEVGAVFNTQSPRSQVSQENLIQNEEQFEPLSLQEANPYHSQNSQIENSI</sequence>
<feature type="region of interest" description="Disordered" evidence="1">
    <location>
        <begin position="82"/>
        <end position="125"/>
    </location>
</feature>
<proteinExistence type="predicted"/>
<name>A0A078ADR0_STYLE</name>
<feature type="compositionally biased region" description="Polar residues" evidence="1">
    <location>
        <begin position="560"/>
        <end position="580"/>
    </location>
</feature>
<dbReference type="EMBL" id="CCKQ01008511">
    <property type="protein sequence ID" value="CDW79971.1"/>
    <property type="molecule type" value="Genomic_DNA"/>
</dbReference>
<dbReference type="Proteomes" id="UP000039865">
    <property type="component" value="Unassembled WGS sequence"/>
</dbReference>